<accession>A0ABN3LLP7</accession>
<gene>
    <name evidence="1" type="ORF">GCM10010276_23260</name>
</gene>
<name>A0ABN3LLP7_STRLO</name>
<sequence>MATRLAVGQTPGRGAGLTAAHLGLAPILGDANVPAEAVTLVQEALVAQGAPDDCGALARHLLQGHPMWGAAAWTYDGDEGAWICEGQHSPRKTPLDDHLPDSQRAALQDCLTSAGG</sequence>
<dbReference type="Proteomes" id="UP001501777">
    <property type="component" value="Unassembled WGS sequence"/>
</dbReference>
<proteinExistence type="predicted"/>
<comment type="caution">
    <text evidence="1">The sequence shown here is derived from an EMBL/GenBank/DDBJ whole genome shotgun (WGS) entry which is preliminary data.</text>
</comment>
<reference evidence="1 2" key="1">
    <citation type="journal article" date="2019" name="Int. J. Syst. Evol. Microbiol.">
        <title>The Global Catalogue of Microorganisms (GCM) 10K type strain sequencing project: providing services to taxonomists for standard genome sequencing and annotation.</title>
        <authorList>
            <consortium name="The Broad Institute Genomics Platform"/>
            <consortium name="The Broad Institute Genome Sequencing Center for Infectious Disease"/>
            <person name="Wu L."/>
            <person name="Ma J."/>
        </authorList>
    </citation>
    <scope>NUCLEOTIDE SEQUENCE [LARGE SCALE GENOMIC DNA]</scope>
    <source>
        <strain evidence="1 2">JCM 4395</strain>
    </source>
</reference>
<evidence type="ECO:0000313" key="1">
    <source>
        <dbReference type="EMBL" id="GAA2484830.1"/>
    </source>
</evidence>
<evidence type="ECO:0000313" key="2">
    <source>
        <dbReference type="Proteomes" id="UP001501777"/>
    </source>
</evidence>
<keyword evidence="2" id="KW-1185">Reference proteome</keyword>
<protein>
    <submittedName>
        <fullName evidence="1">Uncharacterized protein</fullName>
    </submittedName>
</protein>
<dbReference type="EMBL" id="BAAASG010000006">
    <property type="protein sequence ID" value="GAA2484830.1"/>
    <property type="molecule type" value="Genomic_DNA"/>
</dbReference>
<organism evidence="1 2">
    <name type="scientific">Streptomyces longisporus</name>
    <dbReference type="NCBI Taxonomy" id="1948"/>
    <lineage>
        <taxon>Bacteria</taxon>
        <taxon>Bacillati</taxon>
        <taxon>Actinomycetota</taxon>
        <taxon>Actinomycetes</taxon>
        <taxon>Kitasatosporales</taxon>
        <taxon>Streptomycetaceae</taxon>
        <taxon>Streptomyces</taxon>
    </lineage>
</organism>